<name>A0AB33J6E7_9BACT</name>
<gene>
    <name evidence="1" type="ORF">GTC17259_22840</name>
</gene>
<dbReference type="EMBL" id="AP035787">
    <property type="protein sequence ID" value="BFO77234.1"/>
    <property type="molecule type" value="Genomic_DNA"/>
</dbReference>
<evidence type="ECO:0000313" key="1">
    <source>
        <dbReference type="EMBL" id="BFO77234.1"/>
    </source>
</evidence>
<sequence length="63" mass="7401">MQTHPCGRGMPRPYNLPYLRLDYSLFTKDNTIIAVKPLQFILADVLSRSGNCRIKRKIKYECR</sequence>
<reference evidence="1" key="1">
    <citation type="submission" date="2024-07" db="EMBL/GenBank/DDBJ databases">
        <title>Complete genome sequence of Prevotella sp. YM-2024 GTC17259.</title>
        <authorList>
            <person name="Hayashi M."/>
            <person name="Muto Y."/>
            <person name="Tanaka K."/>
            <person name="Niwa H."/>
        </authorList>
    </citation>
    <scope>NUCLEOTIDE SEQUENCE</scope>
    <source>
        <strain evidence="1">GTC17259</strain>
    </source>
</reference>
<dbReference type="AlphaFoldDB" id="A0AB33J6E7"/>
<proteinExistence type="predicted"/>
<organism evidence="1">
    <name type="scientific">Prevotella sp. GTC17259</name>
    <dbReference type="NCBI Taxonomy" id="3236795"/>
    <lineage>
        <taxon>Bacteria</taxon>
        <taxon>Pseudomonadati</taxon>
        <taxon>Bacteroidota</taxon>
        <taxon>Bacteroidia</taxon>
        <taxon>Bacteroidales</taxon>
        <taxon>Prevotellaceae</taxon>
        <taxon>Prevotella</taxon>
    </lineage>
</organism>
<accession>A0AB33J6E7</accession>
<protein>
    <submittedName>
        <fullName evidence="1">Uncharacterized protein</fullName>
    </submittedName>
</protein>